<dbReference type="Pfam" id="PF00383">
    <property type="entry name" value="dCMP_cyt_deam_1"/>
    <property type="match status" value="1"/>
</dbReference>
<dbReference type="InterPro" id="IPR015517">
    <property type="entry name" value="dCMP_deaminase-rel"/>
</dbReference>
<dbReference type="KEGG" id="vg:40076651"/>
<gene>
    <name evidence="6" type="primary">tadA</name>
    <name evidence="6" type="ORF">LAV_00113</name>
</gene>
<protein>
    <submittedName>
        <fullName evidence="6">tRNA-specific adenosine deaminase</fullName>
    </submittedName>
</protein>
<evidence type="ECO:0000256" key="2">
    <source>
        <dbReference type="ARBA" id="ARBA00022723"/>
    </source>
</evidence>
<comment type="similarity">
    <text evidence="1">Belongs to the cytidine and deoxycytidylate deaminase family.</text>
</comment>
<dbReference type="RefSeq" id="YP_009600817.1">
    <property type="nucleotide sequence ID" value="NC_041927.1"/>
</dbReference>
<keyword evidence="7" id="KW-1185">Reference proteome</keyword>
<keyword evidence="2" id="KW-0479">Metal-binding</keyword>
<dbReference type="PANTHER" id="PTHR11086:SF18">
    <property type="entry name" value="DEOXYCYTIDYLATE DEAMINASE"/>
    <property type="match status" value="1"/>
</dbReference>
<evidence type="ECO:0000256" key="4">
    <source>
        <dbReference type="ARBA" id="ARBA00022833"/>
    </source>
</evidence>
<dbReference type="EMBL" id="KY629563">
    <property type="protein sequence ID" value="ARK07488.1"/>
    <property type="molecule type" value="Genomic_DNA"/>
</dbReference>
<reference evidence="6 7" key="1">
    <citation type="submission" date="2017-02" db="EMBL/GenBank/DDBJ databases">
        <title>The first characterized phage against a member of the ecologically important #sphingomonads reveals high dissimilarity against all other known phages.</title>
        <authorList>
            <person name="Nielsen T.K."/>
            <person name="Carstens A.B."/>
            <person name="Kot W."/>
            <person name="Lametsch R."/>
            <person name="Neve H."/>
            <person name="Hansen L.H."/>
        </authorList>
    </citation>
    <scope>NUCLEOTIDE SEQUENCE [LARGE SCALE GENOMIC DNA]</scope>
</reference>
<dbReference type="InterPro" id="IPR016193">
    <property type="entry name" value="Cytidine_deaminase-like"/>
</dbReference>
<evidence type="ECO:0000256" key="1">
    <source>
        <dbReference type="ARBA" id="ARBA00006576"/>
    </source>
</evidence>
<dbReference type="PANTHER" id="PTHR11086">
    <property type="entry name" value="DEOXYCYTIDYLATE DEAMINASE-RELATED"/>
    <property type="match status" value="1"/>
</dbReference>
<dbReference type="InterPro" id="IPR002125">
    <property type="entry name" value="CMP_dCMP_dom"/>
</dbReference>
<dbReference type="PROSITE" id="PS51747">
    <property type="entry name" value="CYT_DCMP_DEAMINASES_2"/>
    <property type="match status" value="1"/>
</dbReference>
<dbReference type="SUPFAM" id="SSF53927">
    <property type="entry name" value="Cytidine deaminase-like"/>
    <property type="match status" value="1"/>
</dbReference>
<dbReference type="InterPro" id="IPR016192">
    <property type="entry name" value="APOBEC/CMP_deaminase_Zn-bd"/>
</dbReference>
<evidence type="ECO:0000313" key="6">
    <source>
        <dbReference type="EMBL" id="ARK07488.1"/>
    </source>
</evidence>
<dbReference type="PROSITE" id="PS00903">
    <property type="entry name" value="CYT_DCMP_DEAMINASES_1"/>
    <property type="match status" value="1"/>
</dbReference>
<keyword evidence="4" id="KW-0862">Zinc</keyword>
<dbReference type="GeneID" id="40076651"/>
<dbReference type="OrthoDB" id="10605at10239"/>
<accession>A0A1W6DX47</accession>
<dbReference type="Gene3D" id="3.40.140.10">
    <property type="entry name" value="Cytidine Deaminase, domain 2"/>
    <property type="match status" value="1"/>
</dbReference>
<feature type="domain" description="CMP/dCMP-type deaminase" evidence="5">
    <location>
        <begin position="4"/>
        <end position="122"/>
    </location>
</feature>
<organism evidence="6 7">
    <name type="scientific">Sphingobium phage Lacusarx</name>
    <dbReference type="NCBI Taxonomy" id="1980139"/>
    <lineage>
        <taxon>Viruses</taxon>
        <taxon>Duplodnaviria</taxon>
        <taxon>Heunggongvirae</taxon>
        <taxon>Uroviricota</taxon>
        <taxon>Caudoviricetes</taxon>
        <taxon>Lacusarxvirus</taxon>
        <taxon>Lacusarxvirus lacusarx</taxon>
    </lineage>
</organism>
<dbReference type="GO" id="GO:0004132">
    <property type="term" value="F:dCMP deaminase activity"/>
    <property type="evidence" value="ECO:0007669"/>
    <property type="project" value="TreeGrafter"/>
</dbReference>
<name>A0A1W6DX47_9CAUD</name>
<evidence type="ECO:0000259" key="5">
    <source>
        <dbReference type="PROSITE" id="PS51747"/>
    </source>
</evidence>
<dbReference type="GO" id="GO:0008270">
    <property type="term" value="F:zinc ion binding"/>
    <property type="evidence" value="ECO:0007669"/>
    <property type="project" value="InterPro"/>
</dbReference>
<evidence type="ECO:0000313" key="7">
    <source>
        <dbReference type="Proteomes" id="UP000223906"/>
    </source>
</evidence>
<sequence>MSNWNDTFWLEMAQNYAKGSKDPSTKVGCVIVRPDRTPCSWGTNGFPQGIADTPNRLNDRQTKYDLTIHAELNALLFAPERVVGYTLYSTFAPCIRCAVNIIQAKISRVVFTASANPRWQDEQARSVLLMVEAGLDVLIYSPDGELVDHLSHKHLPPASEPSILGGFGGRGPIL</sequence>
<proteinExistence type="inferred from homology"/>
<keyword evidence="3" id="KW-0378">Hydrolase</keyword>
<dbReference type="Proteomes" id="UP000223906">
    <property type="component" value="Segment"/>
</dbReference>
<evidence type="ECO:0000256" key="3">
    <source>
        <dbReference type="ARBA" id="ARBA00022801"/>
    </source>
</evidence>